<dbReference type="Proteomes" id="UP000284892">
    <property type="component" value="Unassembled WGS sequence"/>
</dbReference>
<dbReference type="AlphaFoldDB" id="A0A420DGQ3"/>
<gene>
    <name evidence="1" type="ORF">BXY80_2186</name>
</gene>
<reference evidence="1 2" key="1">
    <citation type="submission" date="2018-09" db="EMBL/GenBank/DDBJ databases">
        <title>Genomic Encyclopedia of Archaeal and Bacterial Type Strains, Phase II (KMG-II): from individual species to whole genera.</title>
        <authorList>
            <person name="Goeker M."/>
        </authorList>
    </citation>
    <scope>NUCLEOTIDE SEQUENCE [LARGE SCALE GENOMIC DNA]</scope>
    <source>
        <strain evidence="1 2">DSM 26283</strain>
    </source>
</reference>
<name>A0A420DGQ3_9FLAO</name>
<dbReference type="RefSeq" id="WP_120201813.1">
    <property type="nucleotide sequence ID" value="NZ_RAQJ01000004.1"/>
</dbReference>
<organism evidence="1 2">
    <name type="scientific">Ichthyenterobacterium magnum</name>
    <dbReference type="NCBI Taxonomy" id="1230530"/>
    <lineage>
        <taxon>Bacteria</taxon>
        <taxon>Pseudomonadati</taxon>
        <taxon>Bacteroidota</taxon>
        <taxon>Flavobacteriia</taxon>
        <taxon>Flavobacteriales</taxon>
        <taxon>Flavobacteriaceae</taxon>
        <taxon>Ichthyenterobacterium</taxon>
    </lineage>
</organism>
<sequence>MVIPKAVFKKRKELAKDISNFLQIISIELPNSNFSGIQSAISDLYNAKYIPQVYDKPTDPDIWGYDAPDVLFRFPKMPEKSKPHPLKSVELLFTIQIRGKTEHLQTFNDPLESLAFDVIIKAEHKEKKMLTSYHLDRHIYKEGDNESLEAHPCYHFQFGGKKMIDEHGKEIDSGGILFLNPPRISHYPMDLILGIDFLLSNFLPLNWRNLTQNNDEYNAIVEKYQGLFLKPYAINFASHWDRRVLNGSQINWNPISICPQII</sequence>
<dbReference type="OrthoDB" id="8481528at2"/>
<comment type="caution">
    <text evidence="1">The sequence shown here is derived from an EMBL/GenBank/DDBJ whole genome shotgun (WGS) entry which is preliminary data.</text>
</comment>
<evidence type="ECO:0000313" key="1">
    <source>
        <dbReference type="EMBL" id="RKE92268.1"/>
    </source>
</evidence>
<keyword evidence="2" id="KW-1185">Reference proteome</keyword>
<accession>A0A420DGQ3</accession>
<protein>
    <submittedName>
        <fullName evidence="1">Uncharacterized protein</fullName>
    </submittedName>
</protein>
<proteinExistence type="predicted"/>
<evidence type="ECO:0000313" key="2">
    <source>
        <dbReference type="Proteomes" id="UP000284892"/>
    </source>
</evidence>
<dbReference type="EMBL" id="RAQJ01000004">
    <property type="protein sequence ID" value="RKE92268.1"/>
    <property type="molecule type" value="Genomic_DNA"/>
</dbReference>